<accession>A0AA86RVW0</accession>
<dbReference type="EMBL" id="OY731399">
    <property type="protein sequence ID" value="CAJ1932230.1"/>
    <property type="molecule type" value="Genomic_DNA"/>
</dbReference>
<organism evidence="1 2">
    <name type="scientific">Sphenostylis stenocarpa</name>
    <dbReference type="NCBI Taxonomy" id="92480"/>
    <lineage>
        <taxon>Eukaryota</taxon>
        <taxon>Viridiplantae</taxon>
        <taxon>Streptophyta</taxon>
        <taxon>Embryophyta</taxon>
        <taxon>Tracheophyta</taxon>
        <taxon>Spermatophyta</taxon>
        <taxon>Magnoliopsida</taxon>
        <taxon>eudicotyledons</taxon>
        <taxon>Gunneridae</taxon>
        <taxon>Pentapetalae</taxon>
        <taxon>rosids</taxon>
        <taxon>fabids</taxon>
        <taxon>Fabales</taxon>
        <taxon>Fabaceae</taxon>
        <taxon>Papilionoideae</taxon>
        <taxon>50 kb inversion clade</taxon>
        <taxon>NPAAA clade</taxon>
        <taxon>indigoferoid/millettioid clade</taxon>
        <taxon>Phaseoleae</taxon>
        <taxon>Sphenostylis</taxon>
    </lineage>
</organism>
<proteinExistence type="predicted"/>
<evidence type="ECO:0000313" key="1">
    <source>
        <dbReference type="EMBL" id="CAJ1932230.1"/>
    </source>
</evidence>
<sequence>MEYITVMSMSQVTAPYSWCTEAYNADIFVKTYICEVRRNKETGSGMSRVKVKCEGEVWSYRCRDCCVVDDEMGRVEAVALMEAVVFKVYNDGVGSLHSLSSRLVFSFIRRALNNEQLCNHI</sequence>
<gene>
    <name evidence="1" type="ORF">AYBTSS11_LOCUS5697</name>
</gene>
<dbReference type="Gramene" id="rna-AYBTSS11_LOCUS5697">
    <property type="protein sequence ID" value="CAJ1932230.1"/>
    <property type="gene ID" value="gene-AYBTSS11_LOCUS5697"/>
</dbReference>
<name>A0AA86RVW0_9FABA</name>
<dbReference type="Proteomes" id="UP001189624">
    <property type="component" value="Chromosome 2"/>
</dbReference>
<keyword evidence="2" id="KW-1185">Reference proteome</keyword>
<evidence type="ECO:0000313" key="2">
    <source>
        <dbReference type="Proteomes" id="UP001189624"/>
    </source>
</evidence>
<dbReference type="AlphaFoldDB" id="A0AA86RVW0"/>
<protein>
    <submittedName>
        <fullName evidence="1">Uncharacterized protein</fullName>
    </submittedName>
</protein>
<reference evidence="1" key="1">
    <citation type="submission" date="2023-10" db="EMBL/GenBank/DDBJ databases">
        <authorList>
            <person name="Domelevo Entfellner J.-B."/>
        </authorList>
    </citation>
    <scope>NUCLEOTIDE SEQUENCE</scope>
</reference>